<comment type="caution">
    <text evidence="2">The sequence shown here is derived from an EMBL/GenBank/DDBJ whole genome shotgun (WGS) entry which is preliminary data.</text>
</comment>
<evidence type="ECO:0000313" key="3">
    <source>
        <dbReference type="Proteomes" id="UP000054564"/>
    </source>
</evidence>
<dbReference type="AlphaFoldDB" id="A0A0L0VP93"/>
<keyword evidence="3" id="KW-1185">Reference proteome</keyword>
<name>A0A0L0VP93_9BASI</name>
<dbReference type="Proteomes" id="UP000054564">
    <property type="component" value="Unassembled WGS sequence"/>
</dbReference>
<sequence>MSLDARPGENGPHIDSPHLHQSQQVTTVSGRSTRQKDDRRTRPRWAQLNRVHPI</sequence>
<proteinExistence type="predicted"/>
<dbReference type="EMBL" id="AJIL01000032">
    <property type="protein sequence ID" value="KNF01012.1"/>
    <property type="molecule type" value="Genomic_DNA"/>
</dbReference>
<feature type="compositionally biased region" description="Polar residues" evidence="1">
    <location>
        <begin position="19"/>
        <end position="32"/>
    </location>
</feature>
<gene>
    <name evidence="2" type="ORF">PSTG_05645</name>
</gene>
<organism evidence="2 3">
    <name type="scientific">Puccinia striiformis f. sp. tritici PST-78</name>
    <dbReference type="NCBI Taxonomy" id="1165861"/>
    <lineage>
        <taxon>Eukaryota</taxon>
        <taxon>Fungi</taxon>
        <taxon>Dikarya</taxon>
        <taxon>Basidiomycota</taxon>
        <taxon>Pucciniomycotina</taxon>
        <taxon>Pucciniomycetes</taxon>
        <taxon>Pucciniales</taxon>
        <taxon>Pucciniaceae</taxon>
        <taxon>Puccinia</taxon>
    </lineage>
</organism>
<feature type="region of interest" description="Disordered" evidence="1">
    <location>
        <begin position="1"/>
        <end position="54"/>
    </location>
</feature>
<accession>A0A0L0VP93</accession>
<reference evidence="3" key="1">
    <citation type="submission" date="2014-03" db="EMBL/GenBank/DDBJ databases">
        <title>The Genome Sequence of Puccinia striiformis f. sp. tritici PST-78.</title>
        <authorList>
            <consortium name="The Broad Institute Genome Sequencing Platform"/>
            <person name="Cuomo C."/>
            <person name="Hulbert S."/>
            <person name="Chen X."/>
            <person name="Walker B."/>
            <person name="Young S.K."/>
            <person name="Zeng Q."/>
            <person name="Gargeya S."/>
            <person name="Fitzgerald M."/>
            <person name="Haas B."/>
            <person name="Abouelleil A."/>
            <person name="Alvarado L."/>
            <person name="Arachchi H.M."/>
            <person name="Berlin A.M."/>
            <person name="Chapman S.B."/>
            <person name="Goldberg J."/>
            <person name="Griggs A."/>
            <person name="Gujja S."/>
            <person name="Hansen M."/>
            <person name="Howarth C."/>
            <person name="Imamovic A."/>
            <person name="Larimer J."/>
            <person name="McCowan C."/>
            <person name="Montmayeur A."/>
            <person name="Murphy C."/>
            <person name="Neiman D."/>
            <person name="Pearson M."/>
            <person name="Priest M."/>
            <person name="Roberts A."/>
            <person name="Saif S."/>
            <person name="Shea T."/>
            <person name="Sisk P."/>
            <person name="Sykes S."/>
            <person name="Wortman J."/>
            <person name="Nusbaum C."/>
            <person name="Birren B."/>
        </authorList>
    </citation>
    <scope>NUCLEOTIDE SEQUENCE [LARGE SCALE GENOMIC DNA]</scope>
    <source>
        <strain evidence="3">race PST-78</strain>
    </source>
</reference>
<protein>
    <submittedName>
        <fullName evidence="2">Uncharacterized protein</fullName>
    </submittedName>
</protein>
<evidence type="ECO:0000256" key="1">
    <source>
        <dbReference type="SAM" id="MobiDB-lite"/>
    </source>
</evidence>
<evidence type="ECO:0000313" key="2">
    <source>
        <dbReference type="EMBL" id="KNF01012.1"/>
    </source>
</evidence>